<keyword evidence="2" id="KW-1185">Reference proteome</keyword>
<dbReference type="Pfam" id="PF13040">
    <property type="entry name" value="Fur_reg_FbpB"/>
    <property type="match status" value="1"/>
</dbReference>
<dbReference type="EMBL" id="JAMAST010000021">
    <property type="protein sequence ID" value="MCL1632742.1"/>
    <property type="molecule type" value="Genomic_DNA"/>
</dbReference>
<gene>
    <name evidence="1" type="ORF">M3N64_12510</name>
</gene>
<evidence type="ECO:0000313" key="2">
    <source>
        <dbReference type="Proteomes" id="UP001203004"/>
    </source>
</evidence>
<dbReference type="RefSeq" id="WP_249102820.1">
    <property type="nucleotide sequence ID" value="NZ_JAMAST010000021.1"/>
</dbReference>
<sequence>MRRRLLSFNKLVQQNISEILNEKSTLQALEIKLDQRYTDKSKASEKQKSLFR</sequence>
<name>A0ABT0MD07_9BACL</name>
<accession>A0ABT0MD07</accession>
<reference evidence="1 2" key="1">
    <citation type="submission" date="2022-05" db="EMBL/GenBank/DDBJ databases">
        <title>Sporolactobacillus sp nov CPB3-1, isolated from tree bark (Mangifera indica L.).</title>
        <authorList>
            <person name="Phuengjayaem S."/>
            <person name="Tanasupawat S."/>
        </authorList>
    </citation>
    <scope>NUCLEOTIDE SEQUENCE [LARGE SCALE GENOMIC DNA]</scope>
    <source>
        <strain evidence="1 2">CPB3-1</strain>
    </source>
</reference>
<organism evidence="1 2">
    <name type="scientific">Sporolactobacillus mangiferae</name>
    <dbReference type="NCBI Taxonomy" id="2940498"/>
    <lineage>
        <taxon>Bacteria</taxon>
        <taxon>Bacillati</taxon>
        <taxon>Bacillota</taxon>
        <taxon>Bacilli</taxon>
        <taxon>Bacillales</taxon>
        <taxon>Sporolactobacillaceae</taxon>
        <taxon>Sporolactobacillus</taxon>
    </lineage>
</organism>
<comment type="caution">
    <text evidence="1">The sequence shown here is derived from an EMBL/GenBank/DDBJ whole genome shotgun (WGS) entry which is preliminary data.</text>
</comment>
<dbReference type="InterPro" id="IPR025004">
    <property type="entry name" value="SenN/SenS"/>
</dbReference>
<protein>
    <submittedName>
        <fullName evidence="1">FbpB family small basic protein</fullName>
    </submittedName>
</protein>
<dbReference type="Proteomes" id="UP001203004">
    <property type="component" value="Unassembled WGS sequence"/>
</dbReference>
<proteinExistence type="predicted"/>
<evidence type="ECO:0000313" key="1">
    <source>
        <dbReference type="EMBL" id="MCL1632742.1"/>
    </source>
</evidence>